<evidence type="ECO:0000313" key="1">
    <source>
        <dbReference type="EMBL" id="MCE5173237.1"/>
    </source>
</evidence>
<gene>
    <name evidence="1" type="ORF">LQV63_28655</name>
</gene>
<organism evidence="1 2">
    <name type="scientific">Paenibacillus profundus</name>
    <dbReference type="NCBI Taxonomy" id="1173085"/>
    <lineage>
        <taxon>Bacteria</taxon>
        <taxon>Bacillati</taxon>
        <taxon>Bacillota</taxon>
        <taxon>Bacilli</taxon>
        <taxon>Bacillales</taxon>
        <taxon>Paenibacillaceae</taxon>
        <taxon>Paenibacillus</taxon>
    </lineage>
</organism>
<evidence type="ECO:0000313" key="2">
    <source>
        <dbReference type="Proteomes" id="UP001199916"/>
    </source>
</evidence>
<dbReference type="Proteomes" id="UP001199916">
    <property type="component" value="Unassembled WGS sequence"/>
</dbReference>
<dbReference type="EMBL" id="JAJNBZ010000044">
    <property type="protein sequence ID" value="MCE5173237.1"/>
    <property type="molecule type" value="Genomic_DNA"/>
</dbReference>
<keyword evidence="2" id="KW-1185">Reference proteome</keyword>
<sequence length="64" mass="6950">MASHSEGCHACNMAADMINVIKYKWNGSTTLLIRVRNKVGDALSIGLVSWLTIGGNIESKICTR</sequence>
<comment type="caution">
    <text evidence="1">The sequence shown here is derived from an EMBL/GenBank/DDBJ whole genome shotgun (WGS) entry which is preliminary data.</text>
</comment>
<name>A0ABS8YNX0_9BACL</name>
<dbReference type="RefSeq" id="WP_233699219.1">
    <property type="nucleotide sequence ID" value="NZ_JAJNBZ010000044.1"/>
</dbReference>
<protein>
    <submittedName>
        <fullName evidence="1">Uncharacterized protein</fullName>
    </submittedName>
</protein>
<accession>A0ABS8YNX0</accession>
<reference evidence="1 2" key="1">
    <citation type="submission" date="2021-11" db="EMBL/GenBank/DDBJ databases">
        <title>Draft genome sequence of Paenibacillus profundus YoMME, a new Gram-positive bacteria with exoelectrogenic properties.</title>
        <authorList>
            <person name="Hubenova Y."/>
            <person name="Hubenova E."/>
            <person name="Manasiev Y."/>
            <person name="Peykov S."/>
            <person name="Mitov M."/>
        </authorList>
    </citation>
    <scope>NUCLEOTIDE SEQUENCE [LARGE SCALE GENOMIC DNA]</scope>
    <source>
        <strain evidence="1 2">YoMME</strain>
    </source>
</reference>
<proteinExistence type="predicted"/>